<dbReference type="Proteomes" id="UP001198565">
    <property type="component" value="Unassembled WGS sequence"/>
</dbReference>
<accession>A0ABS7QNI5</accession>
<dbReference type="Pfam" id="PF00668">
    <property type="entry name" value="Condensation"/>
    <property type="match status" value="1"/>
</dbReference>
<keyword evidence="3" id="KW-0597">Phosphoprotein</keyword>
<dbReference type="PROSITE" id="PS50075">
    <property type="entry name" value="CARRIER"/>
    <property type="match status" value="1"/>
</dbReference>
<proteinExistence type="predicted"/>
<name>A0ABS7QNI5_9ACTN</name>
<dbReference type="SUPFAM" id="SSF56801">
    <property type="entry name" value="Acetyl-CoA synthetase-like"/>
    <property type="match status" value="1"/>
</dbReference>
<dbReference type="Gene3D" id="3.30.300.30">
    <property type="match status" value="1"/>
</dbReference>
<dbReference type="InterPro" id="IPR020806">
    <property type="entry name" value="PKS_PP-bd"/>
</dbReference>
<evidence type="ECO:0000259" key="5">
    <source>
        <dbReference type="PROSITE" id="PS50075"/>
    </source>
</evidence>
<dbReference type="PROSITE" id="PS00012">
    <property type="entry name" value="PHOSPHOPANTETHEINE"/>
    <property type="match status" value="1"/>
</dbReference>
<gene>
    <name evidence="6" type="ORF">K7472_07745</name>
</gene>
<feature type="domain" description="Carrier" evidence="5">
    <location>
        <begin position="512"/>
        <end position="588"/>
    </location>
</feature>
<dbReference type="EMBL" id="JAINVZ010000004">
    <property type="protein sequence ID" value="MBY8884737.1"/>
    <property type="molecule type" value="Genomic_DNA"/>
</dbReference>
<dbReference type="InterPro" id="IPR006162">
    <property type="entry name" value="Ppantetheine_attach_site"/>
</dbReference>
<evidence type="ECO:0000256" key="3">
    <source>
        <dbReference type="ARBA" id="ARBA00022553"/>
    </source>
</evidence>
<dbReference type="InterPro" id="IPR000873">
    <property type="entry name" value="AMP-dep_synth/lig_dom"/>
</dbReference>
<dbReference type="InterPro" id="IPR045851">
    <property type="entry name" value="AMP-bd_C_sf"/>
</dbReference>
<dbReference type="PANTHER" id="PTHR45527">
    <property type="entry name" value="NONRIBOSOMAL PEPTIDE SYNTHETASE"/>
    <property type="match status" value="1"/>
</dbReference>
<dbReference type="InterPro" id="IPR009081">
    <property type="entry name" value="PP-bd_ACP"/>
</dbReference>
<dbReference type="InterPro" id="IPR010071">
    <property type="entry name" value="AA_adenyl_dom"/>
</dbReference>
<dbReference type="NCBIfam" id="TIGR01733">
    <property type="entry name" value="AA-adenyl-dom"/>
    <property type="match status" value="1"/>
</dbReference>
<dbReference type="SUPFAM" id="SSF47336">
    <property type="entry name" value="ACP-like"/>
    <property type="match status" value="1"/>
</dbReference>
<reference evidence="6 7" key="1">
    <citation type="submission" date="2021-08" db="EMBL/GenBank/DDBJ databases">
        <title>Streptomyces sp. PTM05 isolated from lichen.</title>
        <authorList>
            <person name="Somphong A."/>
            <person name="Phongsopitanun W."/>
            <person name="Tanasupawat S."/>
        </authorList>
    </citation>
    <scope>NUCLEOTIDE SEQUENCE [LARGE SCALE GENOMIC DNA]</scope>
    <source>
        <strain evidence="6 7">Ptm05</strain>
    </source>
</reference>
<dbReference type="Pfam" id="PF00550">
    <property type="entry name" value="PP-binding"/>
    <property type="match status" value="1"/>
</dbReference>
<protein>
    <submittedName>
        <fullName evidence="6">Amino acid adenylation domain-containing protein</fullName>
    </submittedName>
</protein>
<feature type="region of interest" description="Disordered" evidence="4">
    <location>
        <begin position="496"/>
        <end position="515"/>
    </location>
</feature>
<dbReference type="PROSITE" id="PS00455">
    <property type="entry name" value="AMP_BINDING"/>
    <property type="match status" value="1"/>
</dbReference>
<organism evidence="6 7">
    <name type="scientific">Streptantibioticus parmotrematis</name>
    <dbReference type="NCBI Taxonomy" id="2873249"/>
    <lineage>
        <taxon>Bacteria</taxon>
        <taxon>Bacillati</taxon>
        <taxon>Actinomycetota</taxon>
        <taxon>Actinomycetes</taxon>
        <taxon>Kitasatosporales</taxon>
        <taxon>Streptomycetaceae</taxon>
        <taxon>Streptantibioticus</taxon>
    </lineage>
</organism>
<comment type="caution">
    <text evidence="6">The sequence shown here is derived from an EMBL/GenBank/DDBJ whole genome shotgun (WGS) entry which is preliminary data.</text>
</comment>
<evidence type="ECO:0000256" key="4">
    <source>
        <dbReference type="SAM" id="MobiDB-lite"/>
    </source>
</evidence>
<evidence type="ECO:0000256" key="2">
    <source>
        <dbReference type="ARBA" id="ARBA00022450"/>
    </source>
</evidence>
<dbReference type="InterPro" id="IPR036736">
    <property type="entry name" value="ACP-like_sf"/>
</dbReference>
<evidence type="ECO:0000313" key="7">
    <source>
        <dbReference type="Proteomes" id="UP001198565"/>
    </source>
</evidence>
<dbReference type="Gene3D" id="3.30.559.10">
    <property type="entry name" value="Chloramphenicol acetyltransferase-like domain"/>
    <property type="match status" value="1"/>
</dbReference>
<dbReference type="SUPFAM" id="SSF52777">
    <property type="entry name" value="CoA-dependent acyltransferases"/>
    <property type="match status" value="2"/>
</dbReference>
<dbReference type="Pfam" id="PF00501">
    <property type="entry name" value="AMP-binding"/>
    <property type="match status" value="1"/>
</dbReference>
<dbReference type="CDD" id="cd05930">
    <property type="entry name" value="A_NRPS"/>
    <property type="match status" value="1"/>
</dbReference>
<dbReference type="Gene3D" id="3.30.559.30">
    <property type="entry name" value="Nonribosomal peptide synthetase, condensation domain"/>
    <property type="match status" value="1"/>
</dbReference>
<comment type="cofactor">
    <cofactor evidence="1">
        <name>pantetheine 4'-phosphate</name>
        <dbReference type="ChEBI" id="CHEBI:47942"/>
    </cofactor>
</comment>
<dbReference type="InterPro" id="IPR023213">
    <property type="entry name" value="CAT-like_dom_sf"/>
</dbReference>
<dbReference type="Pfam" id="PF13193">
    <property type="entry name" value="AMP-binding_C"/>
    <property type="match status" value="1"/>
</dbReference>
<evidence type="ECO:0000313" key="6">
    <source>
        <dbReference type="EMBL" id="MBY8884737.1"/>
    </source>
</evidence>
<dbReference type="InterPro" id="IPR001242">
    <property type="entry name" value="Condensation_dom"/>
</dbReference>
<dbReference type="SMART" id="SM00823">
    <property type="entry name" value="PKS_PP"/>
    <property type="match status" value="1"/>
</dbReference>
<evidence type="ECO:0000256" key="1">
    <source>
        <dbReference type="ARBA" id="ARBA00001957"/>
    </source>
</evidence>
<dbReference type="InterPro" id="IPR025110">
    <property type="entry name" value="AMP-bd_C"/>
</dbReference>
<dbReference type="PANTHER" id="PTHR45527:SF1">
    <property type="entry name" value="FATTY ACID SYNTHASE"/>
    <property type="match status" value="1"/>
</dbReference>
<sequence length="1011" mass="107862">MYGDLISEHGNLWRAFLEVARVHPDVPAFGSPEATVDYGRLAVAAATVAHRLSAWNVGPGDLVAVEMPVGPEFVVAALGSLAAGAAYLPVDVTGPAKRREHILRQARPAAVLRTGDVHDAIVPPAGGPSVCVPGGDWPSPATGENDPAYVIYTSGSTGTPKGVIVPARGVLNLLDAFQRRGPLGPGARHSWWTSPGFDVSIYEMWSALCSGGTVVPVPERCRRDIDATLDHLAEQRVDSAYVPPQFLSALRDRLRRGAVAPTLRRLLTGVEPIPVGLLVELRSYLPEMVVINGYGPTETTVCATLYTVPDQCAEPERRTPIGTVIEGNRGFVLDDRLNPVEPGNSGELFIAGRGVAVGYLHDTQRTAERFLPAADGVGLMYRTGDLVVSGPDGQLTFLGRADDQLKIDGVRIEPAETEAALRRFPEVSDVAVLPWPTGPDAPSVLTAFIVPSSGAAERDGDLWSTFRVRLAEEIPAQAVPRRFFALERIPMTADGKLDRKALPQPREGLSRPARDASERVVEDACRAVLVHTPLSVLDLGFTELGGDSLQAAQLASALRTRTGRSVTAAHVLAAPTLAELARQAQGLPPVAESDGVRTDDAVLLTQGQAGIWAAEMTAVTPGAFHEALAVELAGDVDPRRIARELARVLDRHAIFRGHVDEDTMQFVSDGCPLSVAVREVASGETLDGAWQELVTQLQRPAFDLHRGPLVRAAVLAAPRAVRLLLVWHHIVVDAWSARIVLEELAAALDGAGTDLPVERGHADYAHRQRLFLESAEGKRALETAAGRVSAWFPAEVERPPAQAQERCQLAELSVGPEVWARARACARRGGTTMFAVTLAAVLDGLCRLALTGGRFALAVADRDEVADAGAAGYFLTTVPFGPSFDQGTGDPDPHAALRHARDAIAEAHAMSRVPFPSLMAELGLRDAGSIAPLVVAWNHDPSSALSAPGRAARSLEVSPLAARWPWTVLLTDRGDRGMSGRIEFPPSVPRDDVAWFCAQVESVLDAFVSAL</sequence>
<dbReference type="InterPro" id="IPR042099">
    <property type="entry name" value="ANL_N_sf"/>
</dbReference>
<dbReference type="RefSeq" id="WP_222975441.1">
    <property type="nucleotide sequence ID" value="NZ_JAINVZ010000004.1"/>
</dbReference>
<keyword evidence="2" id="KW-0596">Phosphopantetheine</keyword>
<dbReference type="Gene3D" id="1.10.1200.10">
    <property type="entry name" value="ACP-like"/>
    <property type="match status" value="1"/>
</dbReference>
<dbReference type="Gene3D" id="3.40.50.12780">
    <property type="entry name" value="N-terminal domain of ligase-like"/>
    <property type="match status" value="1"/>
</dbReference>
<dbReference type="InterPro" id="IPR020845">
    <property type="entry name" value="AMP-binding_CS"/>
</dbReference>
<keyword evidence="7" id="KW-1185">Reference proteome</keyword>